<gene>
    <name evidence="1" type="ORF">TI39_contig4381g00003</name>
</gene>
<protein>
    <submittedName>
        <fullName evidence="1">Uncharacterized protein</fullName>
    </submittedName>
</protein>
<dbReference type="AlphaFoldDB" id="A0A0F4G760"/>
<reference evidence="1 2" key="1">
    <citation type="submission" date="2015-03" db="EMBL/GenBank/DDBJ databases">
        <title>RNA-seq based gene annotation and comparative genomics of four Zymoseptoria species reveal species-specific pathogenicity related genes and transposable element activity.</title>
        <authorList>
            <person name="Grandaubert J."/>
            <person name="Bhattacharyya A."/>
            <person name="Stukenbrock E.H."/>
        </authorList>
    </citation>
    <scope>NUCLEOTIDE SEQUENCE [LARGE SCALE GENOMIC DNA]</scope>
    <source>
        <strain evidence="1 2">Zb18110</strain>
    </source>
</reference>
<accession>A0A0F4G760</accession>
<keyword evidence="2" id="KW-1185">Reference proteome</keyword>
<dbReference type="OrthoDB" id="10550329at2759"/>
<dbReference type="Proteomes" id="UP000033647">
    <property type="component" value="Unassembled WGS sequence"/>
</dbReference>
<sequence>MAKALAAAACPAKGADGDRAPVIKIEFMSCAFLDITTLKCLKELFPRLKDIEVHDCAAFPYHLFTAKPDPPAEHFPDFVVAVSTPTIEEKLGKLHFHRLDFTFYEPPRRGPLGADTKDAWQQWREALPSVACAQPVWDQPEYVLEWPSLLLQLGFHLNHHFNHGFGPSEPARLKHLRAAKEEGQPVFSQGFLRSVCEELKARRATQVEGRAVRWLRL</sequence>
<proteinExistence type="predicted"/>
<name>A0A0F4G760_9PEZI</name>
<evidence type="ECO:0000313" key="1">
    <source>
        <dbReference type="EMBL" id="KJX93154.1"/>
    </source>
</evidence>
<evidence type="ECO:0000313" key="2">
    <source>
        <dbReference type="Proteomes" id="UP000033647"/>
    </source>
</evidence>
<comment type="caution">
    <text evidence="1">The sequence shown here is derived from an EMBL/GenBank/DDBJ whole genome shotgun (WGS) entry which is preliminary data.</text>
</comment>
<organism evidence="1 2">
    <name type="scientific">Zymoseptoria brevis</name>
    <dbReference type="NCBI Taxonomy" id="1047168"/>
    <lineage>
        <taxon>Eukaryota</taxon>
        <taxon>Fungi</taxon>
        <taxon>Dikarya</taxon>
        <taxon>Ascomycota</taxon>
        <taxon>Pezizomycotina</taxon>
        <taxon>Dothideomycetes</taxon>
        <taxon>Dothideomycetidae</taxon>
        <taxon>Mycosphaerellales</taxon>
        <taxon>Mycosphaerellaceae</taxon>
        <taxon>Zymoseptoria</taxon>
    </lineage>
</organism>
<dbReference type="EMBL" id="LAFY01004340">
    <property type="protein sequence ID" value="KJX93154.1"/>
    <property type="molecule type" value="Genomic_DNA"/>
</dbReference>